<feature type="transmembrane region" description="Helical" evidence="6">
    <location>
        <begin position="274"/>
        <end position="303"/>
    </location>
</feature>
<evidence type="ECO:0000256" key="6">
    <source>
        <dbReference type="SAM" id="Phobius"/>
    </source>
</evidence>
<keyword evidence="3" id="KW-0597">Phosphoprotein</keyword>
<dbReference type="AlphaFoldDB" id="A0AAV2KEQ7"/>
<dbReference type="PANTHER" id="PTHR10388">
    <property type="entry name" value="EUKARYOTIC TRANSLATION INITIATION FACTOR SUI1"/>
    <property type="match status" value="1"/>
</dbReference>
<keyword evidence="2" id="KW-0396">Initiation factor</keyword>
<dbReference type="NCBIfam" id="TIGR01160">
    <property type="entry name" value="SUI1_MOF2"/>
    <property type="match status" value="2"/>
</dbReference>
<keyword evidence="6" id="KW-0472">Membrane</keyword>
<proteinExistence type="inferred from homology"/>
<dbReference type="CDD" id="cd11566">
    <property type="entry name" value="eIF1_SUI1"/>
    <property type="match status" value="2"/>
</dbReference>
<keyword evidence="9" id="KW-1185">Reference proteome</keyword>
<keyword evidence="6" id="KW-1133">Transmembrane helix</keyword>
<name>A0AAV2KEQ7_KNICA</name>
<evidence type="ECO:0000256" key="2">
    <source>
        <dbReference type="ARBA" id="ARBA00022540"/>
    </source>
</evidence>
<dbReference type="Pfam" id="PF01253">
    <property type="entry name" value="SUI1"/>
    <property type="match status" value="2"/>
</dbReference>
<dbReference type="Proteomes" id="UP001497482">
    <property type="component" value="Chromosome 18"/>
</dbReference>
<evidence type="ECO:0000313" key="9">
    <source>
        <dbReference type="Proteomes" id="UP001497482"/>
    </source>
</evidence>
<evidence type="ECO:0000256" key="1">
    <source>
        <dbReference type="ARBA" id="ARBA00005422"/>
    </source>
</evidence>
<keyword evidence="4" id="KW-0648">Protein biosynthesis</keyword>
<evidence type="ECO:0000313" key="8">
    <source>
        <dbReference type="EMBL" id="CAL1587616.1"/>
    </source>
</evidence>
<comment type="similarity">
    <text evidence="1">Belongs to the SUI1 family.</text>
</comment>
<feature type="domain" description="SUI1" evidence="7">
    <location>
        <begin position="31"/>
        <end position="101"/>
    </location>
</feature>
<dbReference type="PROSITE" id="PS50296">
    <property type="entry name" value="SUI1"/>
    <property type="match status" value="2"/>
</dbReference>
<sequence length="386" mass="43423">MSSIQNLKTFDPFDDACKGDDSLPACTEDCIHIRIQQRNGRKTLTTVQGIAECYDKKKMIKHFKKRFACNGTVIDHPEYGEVIQLQGDQRKHICDILAEWGLAKEDQPSTADTTPPNPVILPEKNDYYRMSTIQNLKDFDPFDDACKGDDSLPACTEDCIHIRIQQRNGRKTLTTVQGISEHYDKKKMIKHFKKQFACNGTVIEHPEYGEVIQLQGDQRKHICGFLAEWGLAKKEQNIPKRLWSKDVVSGGNVSTRGRCVTDVSVLFMMQQEVWVWHLALPLPAIVLISVGAYLLLLGAALWLRYCLKDRCSVSCSDCCSGVSLCENCFKMAEVCDCRPPSLRSCFSYSSLSSCPTPSCSALDCACTCQPPECESCNCLCFEIRIK</sequence>
<evidence type="ECO:0000256" key="4">
    <source>
        <dbReference type="ARBA" id="ARBA00022917"/>
    </source>
</evidence>
<dbReference type="FunFam" id="3.30.780.10:FF:000003">
    <property type="entry name" value="Eukaryotic translation initiation factor 1b"/>
    <property type="match status" value="2"/>
</dbReference>
<dbReference type="GO" id="GO:0010468">
    <property type="term" value="P:regulation of gene expression"/>
    <property type="evidence" value="ECO:0007669"/>
    <property type="project" value="UniProtKB-ARBA"/>
</dbReference>
<dbReference type="GO" id="GO:0080090">
    <property type="term" value="P:regulation of primary metabolic process"/>
    <property type="evidence" value="ECO:0007669"/>
    <property type="project" value="UniProtKB-ARBA"/>
</dbReference>
<accession>A0AAV2KEQ7</accession>
<protein>
    <recommendedName>
        <fullName evidence="7">SUI1 domain-containing protein</fullName>
    </recommendedName>
</protein>
<dbReference type="EMBL" id="OZ035840">
    <property type="protein sequence ID" value="CAL1587616.1"/>
    <property type="molecule type" value="Genomic_DNA"/>
</dbReference>
<dbReference type="InterPro" id="IPR036877">
    <property type="entry name" value="SUI1_dom_sf"/>
</dbReference>
<dbReference type="Gene3D" id="3.30.780.10">
    <property type="entry name" value="SUI1-like domain"/>
    <property type="match status" value="2"/>
</dbReference>
<dbReference type="InterPro" id="IPR001950">
    <property type="entry name" value="SUI1"/>
</dbReference>
<dbReference type="GO" id="GO:0003743">
    <property type="term" value="F:translation initiation factor activity"/>
    <property type="evidence" value="ECO:0007669"/>
    <property type="project" value="UniProtKB-KW"/>
</dbReference>
<evidence type="ECO:0000256" key="5">
    <source>
        <dbReference type="ARBA" id="ARBA00022990"/>
    </source>
</evidence>
<keyword evidence="6" id="KW-0812">Transmembrane</keyword>
<dbReference type="SUPFAM" id="SSF55159">
    <property type="entry name" value="eIF1-like"/>
    <property type="match status" value="2"/>
</dbReference>
<reference evidence="8 9" key="1">
    <citation type="submission" date="2024-04" db="EMBL/GenBank/DDBJ databases">
        <authorList>
            <person name="Waldvogel A.-M."/>
            <person name="Schoenle A."/>
        </authorList>
    </citation>
    <scope>NUCLEOTIDE SEQUENCE [LARGE SCALE GENOMIC DNA]</scope>
</reference>
<organism evidence="8 9">
    <name type="scientific">Knipowitschia caucasica</name>
    <name type="common">Caucasian dwarf goby</name>
    <name type="synonym">Pomatoschistus caucasicus</name>
    <dbReference type="NCBI Taxonomy" id="637954"/>
    <lineage>
        <taxon>Eukaryota</taxon>
        <taxon>Metazoa</taxon>
        <taxon>Chordata</taxon>
        <taxon>Craniata</taxon>
        <taxon>Vertebrata</taxon>
        <taxon>Euteleostomi</taxon>
        <taxon>Actinopterygii</taxon>
        <taxon>Neopterygii</taxon>
        <taxon>Teleostei</taxon>
        <taxon>Neoteleostei</taxon>
        <taxon>Acanthomorphata</taxon>
        <taxon>Gobiaria</taxon>
        <taxon>Gobiiformes</taxon>
        <taxon>Gobioidei</taxon>
        <taxon>Gobiidae</taxon>
        <taxon>Gobiinae</taxon>
        <taxon>Knipowitschia</taxon>
    </lineage>
</organism>
<evidence type="ECO:0000259" key="7">
    <source>
        <dbReference type="PROSITE" id="PS50296"/>
    </source>
</evidence>
<evidence type="ECO:0000256" key="3">
    <source>
        <dbReference type="ARBA" id="ARBA00022553"/>
    </source>
</evidence>
<feature type="domain" description="SUI1" evidence="7">
    <location>
        <begin position="160"/>
        <end position="230"/>
    </location>
</feature>
<dbReference type="InterPro" id="IPR005874">
    <property type="entry name" value="SUI1_euk"/>
</dbReference>
<keyword evidence="5" id="KW-0007">Acetylation</keyword>
<gene>
    <name evidence="8" type="ORF">KC01_LOCUS17563</name>
</gene>